<dbReference type="RefSeq" id="WP_015904419.1">
    <property type="nucleotide sequence ID" value="NC_012108.1"/>
</dbReference>
<evidence type="ECO:0000313" key="2">
    <source>
        <dbReference type="Proteomes" id="UP000000442"/>
    </source>
</evidence>
<dbReference type="Proteomes" id="UP000000442">
    <property type="component" value="Chromosome"/>
</dbReference>
<dbReference type="HOGENOM" id="CLU_1145748_0_0_7"/>
<accession>C0QH06</accession>
<dbReference type="EMBL" id="CP001087">
    <property type="protein sequence ID" value="ACN15655.1"/>
    <property type="molecule type" value="Genomic_DNA"/>
</dbReference>
<dbReference type="STRING" id="177437.HRM2_25610"/>
<dbReference type="OrthoDB" id="5401840at2"/>
<dbReference type="AlphaFoldDB" id="C0QH06"/>
<proteinExistence type="predicted"/>
<evidence type="ECO:0008006" key="3">
    <source>
        <dbReference type="Google" id="ProtNLM"/>
    </source>
</evidence>
<dbReference type="SUPFAM" id="SSF109998">
    <property type="entry name" value="Triger factor/SurA peptide-binding domain-like"/>
    <property type="match status" value="1"/>
</dbReference>
<keyword evidence="2" id="KW-1185">Reference proteome</keyword>
<evidence type="ECO:0000313" key="1">
    <source>
        <dbReference type="EMBL" id="ACN15655.1"/>
    </source>
</evidence>
<dbReference type="KEGG" id="dat:HRM2_25610"/>
<sequence length="256" mass="28703">MRYIYYTIGILVLVTAILAFSSTHFKVEVSKPAIVINDRVITQKELDGLLSESTSSNHTAGIIDSVITNELLIQEALAQGINKEESFRVSVEKFYEQSLIKILIDRRFKSLEPEISNQTIDRMIDHYTGLAGRDLVYSKISYDTLEDVEKVKTASIETIAANFDDLSDELKFTLVKVAQGEVSDPVKRGEQFVCFRLDSAAGPGSSDAENLVNIDEIRTFLTQQEKGAMFSRWIENLTTTAHIQILTDLPATEKED</sequence>
<organism evidence="1 2">
    <name type="scientific">Desulforapulum autotrophicum (strain ATCC 43914 / DSM 3382 / VKM B-1955 / HRM2)</name>
    <name type="common">Desulfobacterium autotrophicum</name>
    <dbReference type="NCBI Taxonomy" id="177437"/>
    <lineage>
        <taxon>Bacteria</taxon>
        <taxon>Pseudomonadati</taxon>
        <taxon>Thermodesulfobacteriota</taxon>
        <taxon>Desulfobacteria</taxon>
        <taxon>Desulfobacterales</taxon>
        <taxon>Desulfobacteraceae</taxon>
        <taxon>Desulforapulum</taxon>
    </lineage>
</organism>
<protein>
    <recommendedName>
        <fullName evidence="3">PpiC domain-containing protein</fullName>
    </recommendedName>
</protein>
<name>C0QH06_DESAH</name>
<reference evidence="1 2" key="1">
    <citation type="journal article" date="2009" name="Environ. Microbiol.">
        <title>Genome sequence of Desulfobacterium autotrophicum HRM2, a marine sulfate reducer oxidizing organic carbon completely to carbon dioxide.</title>
        <authorList>
            <person name="Strittmatter A.W."/>
            <person name="Liesegang H."/>
            <person name="Rabus R."/>
            <person name="Decker I."/>
            <person name="Amann J."/>
            <person name="Andres S."/>
            <person name="Henne A."/>
            <person name="Fricke W.F."/>
            <person name="Martinez-Arias R."/>
            <person name="Bartels D."/>
            <person name="Goesmann A."/>
            <person name="Krause L."/>
            <person name="Puehler A."/>
            <person name="Klenk H.P."/>
            <person name="Richter M."/>
            <person name="Schuler M."/>
            <person name="Gloeckner F.O."/>
            <person name="Meyerdierks A."/>
            <person name="Gottschalk G."/>
            <person name="Amann R."/>
        </authorList>
    </citation>
    <scope>NUCLEOTIDE SEQUENCE [LARGE SCALE GENOMIC DNA]</scope>
    <source>
        <strain evidence="2">ATCC 43914 / DSM 3382 / HRM2</strain>
    </source>
</reference>
<dbReference type="eggNOG" id="COG0760">
    <property type="taxonomic scope" value="Bacteria"/>
</dbReference>
<gene>
    <name evidence="1" type="ordered locus">HRM2_25610</name>
</gene>
<dbReference type="InterPro" id="IPR027304">
    <property type="entry name" value="Trigger_fact/SurA_dom_sf"/>
</dbReference>